<dbReference type="AlphaFoldDB" id="A0A6L5Z877"/>
<proteinExistence type="predicted"/>
<dbReference type="Proteomes" id="UP000474957">
    <property type="component" value="Unassembled WGS sequence"/>
</dbReference>
<keyword evidence="2" id="KW-1185">Reference proteome</keyword>
<evidence type="ECO:0000313" key="2">
    <source>
        <dbReference type="Proteomes" id="UP000474957"/>
    </source>
</evidence>
<sequence length="284" mass="32277">MSYFKNWNDQTLFEIDGELANRGIPFHARCFHVTQALIKDGVSLSFGDKSPEEEAIAKRYNELFPEYSSMSFGGGIGIICSVDRVKKVILPVVFGTIRLNTHQICGMRSEKELLDFCRQDEKIIQSVISQSKCIWSISRGPQRLSNEKAKLYFSKSQSYLNSIGDNLAGSYFVGFSSSEIWLAFEFAAKAFLIEMGLDDNKIKKLDHYRKRILEVLRLKLNSEDFNNLSKATKMLPEYNKSRYFPEELLRMDVISMALGAQAAVAIISEASWRPGLEPTFLDFG</sequence>
<comment type="caution">
    <text evidence="1">The sequence shown here is derived from an EMBL/GenBank/DDBJ whole genome shotgun (WGS) entry which is preliminary data.</text>
</comment>
<evidence type="ECO:0008006" key="3">
    <source>
        <dbReference type="Google" id="ProtNLM"/>
    </source>
</evidence>
<reference evidence="1 2" key="1">
    <citation type="submission" date="2019-10" db="EMBL/GenBank/DDBJ databases">
        <title>Cognatihalovulum marinum gen. nov. sp. nov., a new member of the family Rhodobacteraceae isolated from deep seawater of the Northwest Indian Ocean.</title>
        <authorList>
            <person name="Ruan C."/>
            <person name="Wang J."/>
            <person name="Zheng X."/>
            <person name="Song L."/>
            <person name="Zhu Y."/>
            <person name="Huang Y."/>
            <person name="Lu Z."/>
            <person name="Du W."/>
            <person name="Huang L."/>
            <person name="Dai X."/>
        </authorList>
    </citation>
    <scope>NUCLEOTIDE SEQUENCE [LARGE SCALE GENOMIC DNA]</scope>
    <source>
        <strain evidence="1 2">2CG4</strain>
    </source>
</reference>
<evidence type="ECO:0000313" key="1">
    <source>
        <dbReference type="EMBL" id="MSU92215.1"/>
    </source>
</evidence>
<name>A0A6L5Z877_9RHOB</name>
<accession>A0A6L5Z877</accession>
<organism evidence="1 2">
    <name type="scientific">Halovulum marinum</name>
    <dbReference type="NCBI Taxonomy" id="2662447"/>
    <lineage>
        <taxon>Bacteria</taxon>
        <taxon>Pseudomonadati</taxon>
        <taxon>Pseudomonadota</taxon>
        <taxon>Alphaproteobacteria</taxon>
        <taxon>Rhodobacterales</taxon>
        <taxon>Paracoccaceae</taxon>
        <taxon>Halovulum</taxon>
    </lineage>
</organism>
<dbReference type="EMBL" id="WIND01000073">
    <property type="protein sequence ID" value="MSU92215.1"/>
    <property type="molecule type" value="Genomic_DNA"/>
</dbReference>
<dbReference type="RefSeq" id="WP_154449715.1">
    <property type="nucleotide sequence ID" value="NZ_WIND01000073.1"/>
</dbReference>
<protein>
    <recommendedName>
        <fullName evidence="3">HEPN domain-containing protein</fullName>
    </recommendedName>
</protein>
<gene>
    <name evidence="1" type="ORF">GE300_22050</name>
</gene>